<evidence type="ECO:0000259" key="4">
    <source>
        <dbReference type="PROSITE" id="PS51295"/>
    </source>
</evidence>
<dbReference type="NCBIfam" id="TIGR00253">
    <property type="entry name" value="RNA_bind_YhbY"/>
    <property type="match status" value="1"/>
</dbReference>
<dbReference type="GO" id="GO:0003723">
    <property type="term" value="F:RNA binding"/>
    <property type="evidence" value="ECO:0007669"/>
    <property type="project" value="UniProtKB-UniRule"/>
</dbReference>
<feature type="region of interest" description="Disordered" evidence="3">
    <location>
        <begin position="1"/>
        <end position="22"/>
    </location>
</feature>
<dbReference type="InterPro" id="IPR017924">
    <property type="entry name" value="RNA-binding_YhbY"/>
</dbReference>
<dbReference type="AlphaFoldDB" id="A0A915U4P6"/>
<name>A0A915U4P6_9BACT</name>
<dbReference type="PANTHER" id="PTHR40065:SF3">
    <property type="entry name" value="RNA-BINDING PROTEIN YHBY"/>
    <property type="match status" value="1"/>
</dbReference>
<dbReference type="RefSeq" id="WP_267928006.1">
    <property type="nucleotide sequence ID" value="NZ_AP024233.1"/>
</dbReference>
<dbReference type="Proteomes" id="UP001063350">
    <property type="component" value="Chromosome"/>
</dbReference>
<keyword evidence="1 2" id="KW-0694">RNA-binding</keyword>
<evidence type="ECO:0000256" key="2">
    <source>
        <dbReference type="PROSITE-ProRule" id="PRU00626"/>
    </source>
</evidence>
<dbReference type="InterPro" id="IPR035920">
    <property type="entry name" value="YhbY-like_sf"/>
</dbReference>
<dbReference type="InterPro" id="IPR001890">
    <property type="entry name" value="RNA-binding_CRM"/>
</dbReference>
<sequence>MADKKKKKAKSTPTLNSRQIRHLRSLGHHLDPVVLVGREGISESVIQSVRDALKTRELLKVKLGQNCPVGKKEAATEVAVRTGAVLVQLIGKTILLYQPNDDLPEKQRITLPR</sequence>
<feature type="domain" description="CRM" evidence="4">
    <location>
        <begin position="13"/>
        <end position="109"/>
    </location>
</feature>
<dbReference type="PROSITE" id="PS51295">
    <property type="entry name" value="CRM"/>
    <property type="match status" value="1"/>
</dbReference>
<dbReference type="Pfam" id="PF01985">
    <property type="entry name" value="CRS1_YhbY"/>
    <property type="match status" value="1"/>
</dbReference>
<evidence type="ECO:0000256" key="1">
    <source>
        <dbReference type="ARBA" id="ARBA00022884"/>
    </source>
</evidence>
<evidence type="ECO:0000256" key="3">
    <source>
        <dbReference type="SAM" id="MobiDB-lite"/>
    </source>
</evidence>
<reference evidence="5" key="1">
    <citation type="submission" date="2020-12" db="EMBL/GenBank/DDBJ databases">
        <title>Desulfobium dissulfuricans gen. nov., sp. nov., a novel mesophilic, sulfate-reducing bacterium isolated from a deep-sea hydrothermal vent.</title>
        <authorList>
            <person name="Hashimoto Y."/>
            <person name="Tame A."/>
            <person name="Sawayama S."/>
            <person name="Miyazaki J."/>
            <person name="Takai K."/>
            <person name="Nakagawa S."/>
        </authorList>
    </citation>
    <scope>NUCLEOTIDE SEQUENCE</scope>
    <source>
        <strain evidence="5">GF1</strain>
    </source>
</reference>
<organism evidence="5 6">
    <name type="scientific">Desulfolithobacter dissulfuricans</name>
    <dbReference type="NCBI Taxonomy" id="2795293"/>
    <lineage>
        <taxon>Bacteria</taxon>
        <taxon>Pseudomonadati</taxon>
        <taxon>Thermodesulfobacteriota</taxon>
        <taxon>Desulfobulbia</taxon>
        <taxon>Desulfobulbales</taxon>
        <taxon>Desulfobulbaceae</taxon>
        <taxon>Desulfolithobacter</taxon>
    </lineage>
</organism>
<accession>A0A915U4P6</accession>
<protein>
    <submittedName>
        <fullName evidence="5">RNA-binding protein</fullName>
    </submittedName>
</protein>
<dbReference type="SMART" id="SM01103">
    <property type="entry name" value="CRS1_YhbY"/>
    <property type="match status" value="1"/>
</dbReference>
<keyword evidence="6" id="KW-1185">Reference proteome</keyword>
<dbReference type="Gene3D" id="3.30.110.60">
    <property type="entry name" value="YhbY-like"/>
    <property type="match status" value="1"/>
</dbReference>
<feature type="compositionally biased region" description="Basic residues" evidence="3">
    <location>
        <begin position="1"/>
        <end position="10"/>
    </location>
</feature>
<evidence type="ECO:0000313" key="5">
    <source>
        <dbReference type="EMBL" id="BCO08077.1"/>
    </source>
</evidence>
<proteinExistence type="predicted"/>
<evidence type="ECO:0000313" key="6">
    <source>
        <dbReference type="Proteomes" id="UP001063350"/>
    </source>
</evidence>
<dbReference type="EMBL" id="AP024233">
    <property type="protein sequence ID" value="BCO08077.1"/>
    <property type="molecule type" value="Genomic_DNA"/>
</dbReference>
<dbReference type="KEGG" id="ddu:GF1_04530"/>
<dbReference type="InterPro" id="IPR051925">
    <property type="entry name" value="RNA-binding_domain"/>
</dbReference>
<dbReference type="SUPFAM" id="SSF75471">
    <property type="entry name" value="YhbY-like"/>
    <property type="match status" value="1"/>
</dbReference>
<dbReference type="PANTHER" id="PTHR40065">
    <property type="entry name" value="RNA-BINDING PROTEIN YHBY"/>
    <property type="match status" value="1"/>
</dbReference>
<gene>
    <name evidence="5" type="ORF">GF1_04530</name>
</gene>